<comment type="similarity">
    <text evidence="1">Belongs to the flagella basal body rod proteins family.</text>
</comment>
<evidence type="ECO:0000256" key="1">
    <source>
        <dbReference type="ARBA" id="ARBA00009677"/>
    </source>
</evidence>
<dbReference type="Pfam" id="PF06429">
    <property type="entry name" value="Flg_bbr_C"/>
    <property type="match status" value="1"/>
</dbReference>
<dbReference type="PROSITE" id="PS00588">
    <property type="entry name" value="FLAGELLA_BB_ROD"/>
    <property type="match status" value="1"/>
</dbReference>
<protein>
    <submittedName>
        <fullName evidence="3">Flagellar basal-body rod protein FlgC</fullName>
    </submittedName>
</protein>
<accession>A0A8G2BMK8</accession>
<evidence type="ECO:0000313" key="3">
    <source>
        <dbReference type="EMBL" id="SDG39795.1"/>
    </source>
</evidence>
<keyword evidence="3" id="KW-0966">Cell projection</keyword>
<proteinExistence type="inferred from homology"/>
<dbReference type="AlphaFoldDB" id="A0A8G2BMK8"/>
<evidence type="ECO:0000313" key="4">
    <source>
        <dbReference type="Proteomes" id="UP000198615"/>
    </source>
</evidence>
<comment type="caution">
    <text evidence="3">The sequence shown here is derived from an EMBL/GenBank/DDBJ whole genome shotgun (WGS) entry which is preliminary data.</text>
</comment>
<reference evidence="3 4" key="1">
    <citation type="submission" date="2016-10" db="EMBL/GenBank/DDBJ databases">
        <authorList>
            <person name="Varghese N."/>
            <person name="Submissions S."/>
        </authorList>
    </citation>
    <scope>NUCLEOTIDE SEQUENCE [LARGE SCALE GENOMIC DNA]</scope>
    <source>
        <strain evidence="3 4">DSM 18839</strain>
    </source>
</reference>
<dbReference type="Proteomes" id="UP000198615">
    <property type="component" value="Unassembled WGS sequence"/>
</dbReference>
<keyword evidence="3" id="KW-0969">Cilium</keyword>
<keyword evidence="4" id="KW-1185">Reference proteome</keyword>
<dbReference type="EMBL" id="FNBW01000016">
    <property type="protein sequence ID" value="SDG39795.1"/>
    <property type="molecule type" value="Genomic_DNA"/>
</dbReference>
<evidence type="ECO:0000259" key="2">
    <source>
        <dbReference type="Pfam" id="PF06429"/>
    </source>
</evidence>
<feature type="domain" description="Flagellar basal-body/hook protein C-terminal" evidence="2">
    <location>
        <begin position="93"/>
        <end position="135"/>
    </location>
</feature>
<name>A0A8G2BMK8_9PROT</name>
<sequence>MAITNGIYSALSGATAATRRFDTSASNVANLESVAAPRGSTETTDAAGNSLFRPQRTVDSTTTTGGVRSTQQLVDPVSVQRYDPDAPDADGDGLVNRPNVSLEREAVDQIVAQKQFEANLATIRTADELFDSTLDILG</sequence>
<dbReference type="RefSeq" id="WP_038014104.1">
    <property type="nucleotide sequence ID" value="NZ_FNBW01000016.1"/>
</dbReference>
<dbReference type="InterPro" id="IPR019776">
    <property type="entry name" value="Flagellar_basal_body_rod_CS"/>
</dbReference>
<dbReference type="InterPro" id="IPR010930">
    <property type="entry name" value="Flg_bb/hook_C_dom"/>
</dbReference>
<organism evidence="3 4">
    <name type="scientific">Thalassobaculum litoreum DSM 18839</name>
    <dbReference type="NCBI Taxonomy" id="1123362"/>
    <lineage>
        <taxon>Bacteria</taxon>
        <taxon>Pseudomonadati</taxon>
        <taxon>Pseudomonadota</taxon>
        <taxon>Alphaproteobacteria</taxon>
        <taxon>Rhodospirillales</taxon>
        <taxon>Thalassobaculaceae</taxon>
        <taxon>Thalassobaculum</taxon>
    </lineage>
</organism>
<keyword evidence="3" id="KW-0282">Flagellum</keyword>
<gene>
    <name evidence="3" type="ORF">SAMN05660686_04262</name>
</gene>